<dbReference type="EMBL" id="CP030032">
    <property type="protein sequence ID" value="AWV89997.1"/>
    <property type="molecule type" value="Genomic_DNA"/>
</dbReference>
<dbReference type="InterPro" id="IPR001322">
    <property type="entry name" value="Lamin_tail_dom"/>
</dbReference>
<keyword evidence="3" id="KW-1185">Reference proteome</keyword>
<dbReference type="KEGG" id="bsed:DN745_11870"/>
<proteinExistence type="predicted"/>
<accession>A0A2Z4FLW4</accession>
<dbReference type="InterPro" id="IPR036415">
    <property type="entry name" value="Lamin_tail_dom_sf"/>
</dbReference>
<dbReference type="Pfam" id="PF00932">
    <property type="entry name" value="LTD"/>
    <property type="match status" value="1"/>
</dbReference>
<evidence type="ECO:0000313" key="3">
    <source>
        <dbReference type="Proteomes" id="UP000249799"/>
    </source>
</evidence>
<sequence length="271" mass="28471">MTKSGLYRRIRPVFLLLLWGQLASCVEASAWACQRSSDCPGDEICRIGECVPRDTYLPAASPPDEQRSGELSELIDPTEDTDAPATPACPGSRPPARGDLIINEVLANVPGGEAGDANADGVRDAYQDEFVEIVNRSGDLLDVSGVTLRIGEYNKFYFEEACLEPLEAAVIFGGGEPAEHVDYQVYIARARLSLGNSGGSVSLLSSTGTQIDAMNYAESAAVSLTLSPEVEGSEYVAHSALSSARIFSPGTCASGAAFAAGCVPDEVSAPE</sequence>
<evidence type="ECO:0000313" key="2">
    <source>
        <dbReference type="EMBL" id="AWV89997.1"/>
    </source>
</evidence>
<dbReference type="AlphaFoldDB" id="A0A2Z4FLW4"/>
<name>A0A2Z4FLW4_9DELT</name>
<reference evidence="2 3" key="1">
    <citation type="submission" date="2018-06" db="EMBL/GenBank/DDBJ databases">
        <title>Lujinxingia sediminis gen. nov. sp. nov., a new facultative anaerobic member of the class Deltaproteobacteria, and proposal of Lujinxingaceae fam. nov.</title>
        <authorList>
            <person name="Guo L.-Y."/>
            <person name="Li C.-M."/>
            <person name="Wang S."/>
            <person name="Du Z.-J."/>
        </authorList>
    </citation>
    <scope>NUCLEOTIDE SEQUENCE [LARGE SCALE GENOMIC DNA]</scope>
    <source>
        <strain evidence="2 3">FA350</strain>
    </source>
</reference>
<evidence type="ECO:0000259" key="1">
    <source>
        <dbReference type="Pfam" id="PF00932"/>
    </source>
</evidence>
<gene>
    <name evidence="2" type="ORF">DN745_11870</name>
</gene>
<dbReference type="SUPFAM" id="SSF74853">
    <property type="entry name" value="Lamin A/C globular tail domain"/>
    <property type="match status" value="1"/>
</dbReference>
<dbReference type="OrthoDB" id="1522982at2"/>
<organism evidence="2 3">
    <name type="scientific">Bradymonas sediminis</name>
    <dbReference type="NCBI Taxonomy" id="1548548"/>
    <lineage>
        <taxon>Bacteria</taxon>
        <taxon>Deltaproteobacteria</taxon>
        <taxon>Bradymonadales</taxon>
        <taxon>Bradymonadaceae</taxon>
        <taxon>Bradymonas</taxon>
    </lineage>
</organism>
<feature type="domain" description="LTD" evidence="1">
    <location>
        <begin position="94"/>
        <end position="216"/>
    </location>
</feature>
<protein>
    <recommendedName>
        <fullName evidence="1">LTD domain-containing protein</fullName>
    </recommendedName>
</protein>
<dbReference type="Proteomes" id="UP000249799">
    <property type="component" value="Chromosome"/>
</dbReference>